<protein>
    <recommendedName>
        <fullName evidence="4">dihydroneopterin aldolase</fullName>
        <ecNumber evidence="4">4.1.2.25</ecNumber>
    </recommendedName>
    <alternativeName>
        <fullName evidence="7">7,8-dihydroneopterin aldolase</fullName>
    </alternativeName>
</protein>
<feature type="domain" description="Dihydroneopterin aldolase/epimerase" evidence="8">
    <location>
        <begin position="7"/>
        <end position="116"/>
    </location>
</feature>
<evidence type="ECO:0000256" key="1">
    <source>
        <dbReference type="ARBA" id="ARBA00001353"/>
    </source>
</evidence>
<dbReference type="InterPro" id="IPR006157">
    <property type="entry name" value="FolB_dom"/>
</dbReference>
<accession>A0ABT3FPF5</accession>
<dbReference type="EMBL" id="JAPDDS010000006">
    <property type="protein sequence ID" value="MCW1885451.1"/>
    <property type="molecule type" value="Genomic_DNA"/>
</dbReference>
<evidence type="ECO:0000256" key="4">
    <source>
        <dbReference type="ARBA" id="ARBA00013043"/>
    </source>
</evidence>
<dbReference type="Pfam" id="PF02152">
    <property type="entry name" value="FolB"/>
    <property type="match status" value="1"/>
</dbReference>
<dbReference type="PANTHER" id="PTHR42844:SF1">
    <property type="entry name" value="DIHYDRONEOPTERIN ALDOLASE 1-RELATED"/>
    <property type="match status" value="1"/>
</dbReference>
<proteinExistence type="inferred from homology"/>
<dbReference type="SUPFAM" id="SSF55620">
    <property type="entry name" value="Tetrahydrobiopterin biosynthesis enzymes-like"/>
    <property type="match status" value="1"/>
</dbReference>
<dbReference type="InterPro" id="IPR006156">
    <property type="entry name" value="Dihydroneopterin_aldolase"/>
</dbReference>
<comment type="pathway">
    <text evidence="2">Cofactor biosynthesis; tetrahydrofolate biosynthesis; 2-amino-4-hydroxy-6-hydroxymethyl-7,8-dihydropteridine diphosphate from 7,8-dihydroneopterin triphosphate: step 3/4.</text>
</comment>
<comment type="caution">
    <text evidence="9">The sequence shown here is derived from an EMBL/GenBank/DDBJ whole genome shotgun (WGS) entry which is preliminary data.</text>
</comment>
<organism evidence="9 10">
    <name type="scientific">Luteolibacter flavescens</name>
    <dbReference type="NCBI Taxonomy" id="1859460"/>
    <lineage>
        <taxon>Bacteria</taxon>
        <taxon>Pseudomonadati</taxon>
        <taxon>Verrucomicrobiota</taxon>
        <taxon>Verrucomicrobiia</taxon>
        <taxon>Verrucomicrobiales</taxon>
        <taxon>Verrucomicrobiaceae</taxon>
        <taxon>Luteolibacter</taxon>
    </lineage>
</organism>
<comment type="similarity">
    <text evidence="3">Belongs to the DHNA family.</text>
</comment>
<reference evidence="9 10" key="1">
    <citation type="submission" date="2022-10" db="EMBL/GenBank/DDBJ databases">
        <title>Luteolibacter flavescens strain MCCC 1K03193, whole genome shotgun sequencing project.</title>
        <authorList>
            <person name="Zhao G."/>
            <person name="Shen L."/>
        </authorList>
    </citation>
    <scope>NUCLEOTIDE SEQUENCE [LARGE SCALE GENOMIC DNA]</scope>
    <source>
        <strain evidence="9 10">MCCC 1K03193</strain>
    </source>
</reference>
<dbReference type="SMART" id="SM00905">
    <property type="entry name" value="FolB"/>
    <property type="match status" value="1"/>
</dbReference>
<evidence type="ECO:0000256" key="2">
    <source>
        <dbReference type="ARBA" id="ARBA00005013"/>
    </source>
</evidence>
<evidence type="ECO:0000256" key="5">
    <source>
        <dbReference type="ARBA" id="ARBA00022909"/>
    </source>
</evidence>
<dbReference type="PANTHER" id="PTHR42844">
    <property type="entry name" value="DIHYDRONEOPTERIN ALDOLASE 1-RELATED"/>
    <property type="match status" value="1"/>
</dbReference>
<name>A0ABT3FPF5_9BACT</name>
<dbReference type="InterPro" id="IPR043133">
    <property type="entry name" value="GTP-CH-I_C/QueF"/>
</dbReference>
<evidence type="ECO:0000259" key="8">
    <source>
        <dbReference type="SMART" id="SM00905"/>
    </source>
</evidence>
<dbReference type="Gene3D" id="3.30.1130.10">
    <property type="match status" value="1"/>
</dbReference>
<dbReference type="EC" id="4.1.2.25" evidence="4"/>
<comment type="catalytic activity">
    <reaction evidence="1">
        <text>7,8-dihydroneopterin = 6-hydroxymethyl-7,8-dihydropterin + glycolaldehyde</text>
        <dbReference type="Rhea" id="RHEA:10540"/>
        <dbReference type="ChEBI" id="CHEBI:17001"/>
        <dbReference type="ChEBI" id="CHEBI:17071"/>
        <dbReference type="ChEBI" id="CHEBI:44841"/>
        <dbReference type="EC" id="4.1.2.25"/>
    </reaction>
</comment>
<keyword evidence="5" id="KW-0289">Folate biosynthesis</keyword>
<keyword evidence="10" id="KW-1185">Reference proteome</keyword>
<dbReference type="Proteomes" id="UP001207930">
    <property type="component" value="Unassembled WGS sequence"/>
</dbReference>
<dbReference type="NCBIfam" id="TIGR00526">
    <property type="entry name" value="folB_dom"/>
    <property type="match status" value="1"/>
</dbReference>
<evidence type="ECO:0000256" key="3">
    <source>
        <dbReference type="ARBA" id="ARBA00005708"/>
    </source>
</evidence>
<dbReference type="RefSeq" id="WP_264501408.1">
    <property type="nucleotide sequence ID" value="NZ_JAPDDS010000006.1"/>
</dbReference>
<evidence type="ECO:0000313" key="9">
    <source>
        <dbReference type="EMBL" id="MCW1885451.1"/>
    </source>
</evidence>
<sequence length="121" mass="13512">MGHLHQIEIRRLRVTCHIGVPDEERALPQHLLVTVRATVSASFHQLEDQIGRTLDYAELATSIQDLASCRPRHLVETLAADIAGLTLCHDIVTSVEVTVEKHILPDTECVAVHLRRDRGIV</sequence>
<keyword evidence="6" id="KW-0456">Lyase</keyword>
<evidence type="ECO:0000256" key="7">
    <source>
        <dbReference type="ARBA" id="ARBA00032903"/>
    </source>
</evidence>
<evidence type="ECO:0000256" key="6">
    <source>
        <dbReference type="ARBA" id="ARBA00023239"/>
    </source>
</evidence>
<evidence type="ECO:0000313" key="10">
    <source>
        <dbReference type="Proteomes" id="UP001207930"/>
    </source>
</evidence>
<gene>
    <name evidence="9" type="ORF">OKA04_11985</name>
</gene>